<dbReference type="PANTHER" id="PTHR43861">
    <property type="entry name" value="TRANS-ACONITATE 2-METHYLTRANSFERASE-RELATED"/>
    <property type="match status" value="1"/>
</dbReference>
<dbReference type="AlphaFoldDB" id="A0A7G9WBJ1"/>
<sequence>MKFTGERVVPKVMNPENGMLIEHIARYEFAKAFCKGRVLDIACGVGYGTDYLLEGNENIDELVGVDIDHRSIEYAIEHYSYPNTKYFIDDCLSDELPEKYGTFDTIVSFETIEHFHGDEKFVQNLYNLLKDDGTLVISTPFGRGKNQPCSCPFHVYQYTEEEFWEILKPFKNITMYHQIDQRIEIPNPDTKYYLMVAVCKKGAND</sequence>
<proteinExistence type="predicted"/>
<dbReference type="Proteomes" id="UP000516160">
    <property type="component" value="Chromosome"/>
</dbReference>
<dbReference type="Gene3D" id="3.40.50.150">
    <property type="entry name" value="Vaccinia Virus protein VP39"/>
    <property type="match status" value="1"/>
</dbReference>
<dbReference type="PANTHER" id="PTHR43861:SF6">
    <property type="entry name" value="METHYLTRANSFERASE TYPE 11"/>
    <property type="match status" value="1"/>
</dbReference>
<reference evidence="1 2" key="1">
    <citation type="submission" date="2020-07" db="EMBL/GenBank/DDBJ databases">
        <title>Alkalicella. sp. LB2 genome.</title>
        <authorList>
            <person name="Postec A."/>
            <person name="Quemeneur M."/>
        </authorList>
    </citation>
    <scope>NUCLEOTIDE SEQUENCE [LARGE SCALE GENOMIC DNA]</scope>
    <source>
        <strain evidence="1 2">LB2</strain>
    </source>
</reference>
<keyword evidence="1" id="KW-0489">Methyltransferase</keyword>
<dbReference type="SUPFAM" id="SSF53335">
    <property type="entry name" value="S-adenosyl-L-methionine-dependent methyltransferases"/>
    <property type="match status" value="1"/>
</dbReference>
<accession>A0A7G9WBJ1</accession>
<dbReference type="GO" id="GO:0032259">
    <property type="term" value="P:methylation"/>
    <property type="evidence" value="ECO:0007669"/>
    <property type="project" value="UniProtKB-KW"/>
</dbReference>
<dbReference type="CDD" id="cd02440">
    <property type="entry name" value="AdoMet_MTases"/>
    <property type="match status" value="1"/>
</dbReference>
<name>A0A7G9WBJ1_ALKCA</name>
<evidence type="ECO:0000313" key="1">
    <source>
        <dbReference type="EMBL" id="QNO16053.1"/>
    </source>
</evidence>
<keyword evidence="2" id="KW-1185">Reference proteome</keyword>
<dbReference type="EMBL" id="CP058559">
    <property type="protein sequence ID" value="QNO16053.1"/>
    <property type="molecule type" value="Genomic_DNA"/>
</dbReference>
<dbReference type="RefSeq" id="WP_213166450.1">
    <property type="nucleotide sequence ID" value="NZ_CP058559.1"/>
</dbReference>
<organism evidence="1 2">
    <name type="scientific">Alkalicella caledoniensis</name>
    <dbReference type="NCBI Taxonomy" id="2731377"/>
    <lineage>
        <taxon>Bacteria</taxon>
        <taxon>Bacillati</taxon>
        <taxon>Bacillota</taxon>
        <taxon>Clostridia</taxon>
        <taxon>Eubacteriales</taxon>
        <taxon>Proteinivoracaceae</taxon>
        <taxon>Alkalicella</taxon>
    </lineage>
</organism>
<dbReference type="GO" id="GO:0008168">
    <property type="term" value="F:methyltransferase activity"/>
    <property type="evidence" value="ECO:0007669"/>
    <property type="project" value="UniProtKB-KW"/>
</dbReference>
<keyword evidence="1" id="KW-0808">Transferase</keyword>
<evidence type="ECO:0000313" key="2">
    <source>
        <dbReference type="Proteomes" id="UP000516160"/>
    </source>
</evidence>
<protein>
    <submittedName>
        <fullName evidence="1">Class I SAM-dependent methyltransferase</fullName>
    </submittedName>
</protein>
<dbReference type="KEGG" id="acae:HYG86_15390"/>
<dbReference type="Pfam" id="PF13489">
    <property type="entry name" value="Methyltransf_23"/>
    <property type="match status" value="1"/>
</dbReference>
<gene>
    <name evidence="1" type="ORF">HYG86_15390</name>
</gene>
<dbReference type="InterPro" id="IPR029063">
    <property type="entry name" value="SAM-dependent_MTases_sf"/>
</dbReference>